<dbReference type="KEGG" id="cte:CT2048"/>
<dbReference type="Pfam" id="PF25967">
    <property type="entry name" value="RND-MFP_C"/>
    <property type="match status" value="1"/>
</dbReference>
<dbReference type="HOGENOM" id="CLU_132527_0_0_10"/>
<feature type="compositionally biased region" description="Basic and acidic residues" evidence="1">
    <location>
        <begin position="149"/>
        <end position="172"/>
    </location>
</feature>
<dbReference type="Gene3D" id="2.40.420.20">
    <property type="match status" value="1"/>
</dbReference>
<evidence type="ECO:0000313" key="4">
    <source>
        <dbReference type="Proteomes" id="UP000001007"/>
    </source>
</evidence>
<reference evidence="3 4" key="1">
    <citation type="journal article" date="2002" name="Proc. Natl. Acad. Sci. U.S.A.">
        <title>The complete genome sequence of Chlorobium tepidum TLS, a photosynthetic, anaerobic, green-sulfur bacterium.</title>
        <authorList>
            <person name="Eisen J.A."/>
            <person name="Nelson K.E."/>
            <person name="Paulsen I.T."/>
            <person name="Heidelberg J.F."/>
            <person name="Wu M."/>
            <person name="Dodson R.J."/>
            <person name="Deboy R."/>
            <person name="Gwinn M.L."/>
            <person name="Nelson W.C."/>
            <person name="Haft D.H."/>
            <person name="Hickey E.K."/>
            <person name="Peterson J.D."/>
            <person name="Durkin A.S."/>
            <person name="Kolonay J.L."/>
            <person name="Yang F."/>
            <person name="Holt I."/>
            <person name="Umayam L.A."/>
            <person name="Mason T."/>
            <person name="Brenner M."/>
            <person name="Shea T.P."/>
            <person name="Parksey D."/>
            <person name="Nierman W.C."/>
            <person name="Feldblyum T.V."/>
            <person name="Hansen C.L."/>
            <person name="Craven M.B."/>
            <person name="Radune D."/>
            <person name="Vamathevan J."/>
            <person name="Khouri H."/>
            <person name="White O."/>
            <person name="Gruber T.M."/>
            <person name="Ketchum K.A."/>
            <person name="Venter J.C."/>
            <person name="Tettelin H."/>
            <person name="Bryant D.A."/>
            <person name="Fraser C.M."/>
        </authorList>
    </citation>
    <scope>NUCLEOTIDE SEQUENCE [LARGE SCALE GENOMIC DNA]</scope>
    <source>
        <strain evidence="4">ATCC 49652 / DSM 12025 / NBRC 103806 / TLS</strain>
    </source>
</reference>
<accession>Q8KAV3</accession>
<evidence type="ECO:0000259" key="2">
    <source>
        <dbReference type="Pfam" id="PF25967"/>
    </source>
</evidence>
<dbReference type="InterPro" id="IPR058627">
    <property type="entry name" value="MdtA-like_C"/>
</dbReference>
<dbReference type="GO" id="GO:0015562">
    <property type="term" value="F:efflux transmembrane transporter activity"/>
    <property type="evidence" value="ECO:0007669"/>
    <property type="project" value="TreeGrafter"/>
</dbReference>
<dbReference type="EnsemblBacteria" id="AAM73265">
    <property type="protein sequence ID" value="AAM73265"/>
    <property type="gene ID" value="CT2048"/>
</dbReference>
<gene>
    <name evidence="3" type="ordered locus">CT2048</name>
</gene>
<dbReference type="PANTHER" id="PTHR30469">
    <property type="entry name" value="MULTIDRUG RESISTANCE PROTEIN MDTA"/>
    <property type="match status" value="1"/>
</dbReference>
<sequence length="172" mass="18128">MITASPKASWNITALIEFFSVVTAKLKTMKGMSTRIIVPLFLLLPALLGACGGHKKEQTPSSSTTATAPAIAAKVATVTESADAAGRKILLVPTSSVFRKAGTDQVFVVRPDSIVTLRWVSTGHTQGASTIVLSGLDKGETVVESPSADLREGARISTDTHTEDRAKEAQHQ</sequence>
<feature type="region of interest" description="Disordered" evidence="1">
    <location>
        <begin position="143"/>
        <end position="172"/>
    </location>
</feature>
<dbReference type="GO" id="GO:1990281">
    <property type="term" value="C:efflux pump complex"/>
    <property type="evidence" value="ECO:0007669"/>
    <property type="project" value="TreeGrafter"/>
</dbReference>
<evidence type="ECO:0000313" key="3">
    <source>
        <dbReference type="EMBL" id="AAM73265.1"/>
    </source>
</evidence>
<dbReference type="eggNOG" id="COG0845">
    <property type="taxonomic scope" value="Bacteria"/>
</dbReference>
<proteinExistence type="predicted"/>
<dbReference type="PANTHER" id="PTHR30469:SF15">
    <property type="entry name" value="HLYD FAMILY OF SECRETION PROTEINS"/>
    <property type="match status" value="1"/>
</dbReference>
<keyword evidence="4" id="KW-1185">Reference proteome</keyword>
<dbReference type="Proteomes" id="UP000001007">
    <property type="component" value="Chromosome"/>
</dbReference>
<organism evidence="3 4">
    <name type="scientific">Chlorobaculum tepidum (strain ATCC 49652 / DSM 12025 / NBRC 103806 / TLS)</name>
    <name type="common">Chlorobium tepidum</name>
    <dbReference type="NCBI Taxonomy" id="194439"/>
    <lineage>
        <taxon>Bacteria</taxon>
        <taxon>Pseudomonadati</taxon>
        <taxon>Chlorobiota</taxon>
        <taxon>Chlorobiia</taxon>
        <taxon>Chlorobiales</taxon>
        <taxon>Chlorobiaceae</taxon>
        <taxon>Chlorobaculum</taxon>
    </lineage>
</organism>
<dbReference type="STRING" id="194439.CT2048"/>
<name>Q8KAV3_CHLTE</name>
<protein>
    <recommendedName>
        <fullName evidence="2">Multidrug resistance protein MdtA-like C-terminal permuted SH3 domain-containing protein</fullName>
    </recommendedName>
</protein>
<dbReference type="AlphaFoldDB" id="Q8KAV3"/>
<evidence type="ECO:0000256" key="1">
    <source>
        <dbReference type="SAM" id="MobiDB-lite"/>
    </source>
</evidence>
<dbReference type="OrthoDB" id="595066at2"/>
<feature type="domain" description="Multidrug resistance protein MdtA-like C-terminal permuted SH3" evidence="2">
    <location>
        <begin position="90"/>
        <end position="143"/>
    </location>
</feature>
<dbReference type="PATRIC" id="fig|194439.7.peg.1856"/>
<dbReference type="EMBL" id="AE006470">
    <property type="protein sequence ID" value="AAM73265.1"/>
    <property type="molecule type" value="Genomic_DNA"/>
</dbReference>